<feature type="region of interest" description="Disordered" evidence="1">
    <location>
        <begin position="330"/>
        <end position="367"/>
    </location>
</feature>
<keyword evidence="2" id="KW-0472">Membrane</keyword>
<keyword evidence="2" id="KW-1133">Transmembrane helix</keyword>
<sequence length="367" mass="37813">MTATSAGRAPAAAEVLSPSLGQRARAGRGWLVGAAVIFVAAILALLLVGQSTQQSPPLDPSSSTPSGAKALLNVLRAHGVEVRSASTLGAAERATAGASPDDVTVAIYDPSGYLSLKRIAHDAKLPGRIVLIAPVPGVEQPLLEAGRDVRIVSAATALENGSILHGDNAGNAVRLFGARSRLVWYTPTIADSSAGTPATIADLTPGWVTPLVVLGGLTAVVAAVWRGRRFGPLVVEDLPVAVRASEALDGRARLYQRSDARLHALDALRMGAVGRLAKRLGLGPGAPVLTVCAAVAAQTGIDPREVRAVLLEASPRNDRDLLDLAQRVRAIEGAADPRPVPTSTAPAPQPDTARTAPDPEGNQGHRR</sequence>
<dbReference type="EMBL" id="JBHSCN010000023">
    <property type="protein sequence ID" value="MFC4245236.1"/>
    <property type="molecule type" value="Genomic_DNA"/>
</dbReference>
<proteinExistence type="predicted"/>
<dbReference type="RefSeq" id="WP_390232214.1">
    <property type="nucleotide sequence ID" value="NZ_JBHSCN010000023.1"/>
</dbReference>
<keyword evidence="2" id="KW-0812">Transmembrane</keyword>
<protein>
    <recommendedName>
        <fullName evidence="5">DUF4350 domain-containing protein</fullName>
    </recommendedName>
</protein>
<evidence type="ECO:0000256" key="2">
    <source>
        <dbReference type="SAM" id="Phobius"/>
    </source>
</evidence>
<organism evidence="3 4">
    <name type="scientific">Gryllotalpicola reticulitermitis</name>
    <dbReference type="NCBI Taxonomy" id="1184153"/>
    <lineage>
        <taxon>Bacteria</taxon>
        <taxon>Bacillati</taxon>
        <taxon>Actinomycetota</taxon>
        <taxon>Actinomycetes</taxon>
        <taxon>Micrococcales</taxon>
        <taxon>Microbacteriaceae</taxon>
        <taxon>Gryllotalpicola</taxon>
    </lineage>
</organism>
<dbReference type="Proteomes" id="UP001595900">
    <property type="component" value="Unassembled WGS sequence"/>
</dbReference>
<evidence type="ECO:0000313" key="3">
    <source>
        <dbReference type="EMBL" id="MFC4245236.1"/>
    </source>
</evidence>
<evidence type="ECO:0000313" key="4">
    <source>
        <dbReference type="Proteomes" id="UP001595900"/>
    </source>
</evidence>
<gene>
    <name evidence="3" type="ORF">ACFOYW_17845</name>
</gene>
<name>A0ABV8QA60_9MICO</name>
<evidence type="ECO:0008006" key="5">
    <source>
        <dbReference type="Google" id="ProtNLM"/>
    </source>
</evidence>
<accession>A0ABV8QA60</accession>
<reference evidence="4" key="1">
    <citation type="journal article" date="2019" name="Int. J. Syst. Evol. Microbiol.">
        <title>The Global Catalogue of Microorganisms (GCM) 10K type strain sequencing project: providing services to taxonomists for standard genome sequencing and annotation.</title>
        <authorList>
            <consortium name="The Broad Institute Genomics Platform"/>
            <consortium name="The Broad Institute Genome Sequencing Center for Infectious Disease"/>
            <person name="Wu L."/>
            <person name="Ma J."/>
        </authorList>
    </citation>
    <scope>NUCLEOTIDE SEQUENCE [LARGE SCALE GENOMIC DNA]</scope>
    <source>
        <strain evidence="4">CGMCC 1.10363</strain>
    </source>
</reference>
<evidence type="ECO:0000256" key="1">
    <source>
        <dbReference type="SAM" id="MobiDB-lite"/>
    </source>
</evidence>
<keyword evidence="4" id="KW-1185">Reference proteome</keyword>
<feature type="transmembrane region" description="Helical" evidence="2">
    <location>
        <begin position="207"/>
        <end position="225"/>
    </location>
</feature>
<comment type="caution">
    <text evidence="3">The sequence shown here is derived from an EMBL/GenBank/DDBJ whole genome shotgun (WGS) entry which is preliminary data.</text>
</comment>
<feature type="transmembrane region" description="Helical" evidence="2">
    <location>
        <begin position="29"/>
        <end position="48"/>
    </location>
</feature>